<accession>R9NVI6</accession>
<sequence>MGQIFEKLKMPALPTDSAPSLASSPTTPPESSCFPTSSRGSTNPAAQSGKKPCYRIDGLYRNLTFVPRADTNTLAVPLIMAHMFWSSACEKHGGLNKSSDSSSHSSHHHHDHTSATSANSHTQAFGTSEPSPPAAKIGAAFKKCFEELGDFIKYDPPNQCLQVGLIFETIVDTKLRDFGFCLDANGRYQKRFAPVYTSFTVSENGDQIKEDSSKHTCGLANKTSAPKSGANQSATMAAIPTASAAAKRPATGPNSNTTTLTKHLAPDGLKTIAPSAGKPITTACLTASSASTSASKSATPSTVATDAATAPNKPITARTAQKKRERTQPASLLSDCRRHTSFVSSNSESRKHLSNDASLSDVIKELNRTILRFGVSHGDTLVYIELASLVALLNYAAAFYIDFADNMESYMQNRFNNVLVDEYFRHICHTRCEYIETEEYRSEGSPDSKRYYLDRQKRASTLEAGYTKMVPDTTDLRDGVQTVLFTFVWINYTAYKEDETSMLATWNVVIPLLQTVVVRCARQTYAMRNALTAAQYISSIRHVPTEHALNLQKDLLEVSTALQNLTGSGLAVYSPKRKRDKKGKAWKESLVTCPYTTHLYTVAVADIAFRTLWHLNKAIEEAYFSKKPKKQEKCSKDGCSCETTDERKRETLKRASNILTLVERKQADWKPHMRKRGGKKGQNKQVAKVNGSGAAKKGQEKEPMVRDIISKRLREFEDWSFLRRLQDESRAVEKRQAAKAKLATSTTKATSDVDKATPTTGKPHNTGPSATSTALAKPAQPPSRTIPPPIDANHSYNTTLKTWIQSLSTTDHPCAQLAASFARMEGGELDMMLKSMAEVLSVPPGLTEVEGDKWREKNMDVFAKRLGVKRR</sequence>
<dbReference type="AlphaFoldDB" id="R9NVI6"/>
<dbReference type="STRING" id="1305764.R9NVI6"/>
<organism evidence="2 3">
    <name type="scientific">Pseudozyma hubeiensis (strain SY62)</name>
    <name type="common">Yeast</name>
    <dbReference type="NCBI Taxonomy" id="1305764"/>
    <lineage>
        <taxon>Eukaryota</taxon>
        <taxon>Fungi</taxon>
        <taxon>Dikarya</taxon>
        <taxon>Basidiomycota</taxon>
        <taxon>Ustilaginomycotina</taxon>
        <taxon>Ustilaginomycetes</taxon>
        <taxon>Ustilaginales</taxon>
        <taxon>Ustilaginaceae</taxon>
        <taxon>Pseudozyma</taxon>
    </lineage>
</organism>
<feature type="compositionally biased region" description="Polar residues" evidence="1">
    <location>
        <begin position="221"/>
        <end position="233"/>
    </location>
</feature>
<feature type="region of interest" description="Disordered" evidence="1">
    <location>
        <begin position="96"/>
        <end position="133"/>
    </location>
</feature>
<dbReference type="eggNOG" id="ENOG502RDC8">
    <property type="taxonomic scope" value="Eukaryota"/>
</dbReference>
<dbReference type="GeneID" id="24105314"/>
<feature type="region of interest" description="Disordered" evidence="1">
    <location>
        <begin position="742"/>
        <end position="793"/>
    </location>
</feature>
<protein>
    <submittedName>
        <fullName evidence="2">Membrane protein</fullName>
    </submittedName>
</protein>
<dbReference type="HOGENOM" id="CLU_016179_0_0_1"/>
<proteinExistence type="predicted"/>
<feature type="region of interest" description="Disordered" evidence="1">
    <location>
        <begin position="207"/>
        <end position="266"/>
    </location>
</feature>
<evidence type="ECO:0000256" key="1">
    <source>
        <dbReference type="SAM" id="MobiDB-lite"/>
    </source>
</evidence>
<feature type="compositionally biased region" description="Low complexity" evidence="1">
    <location>
        <begin position="289"/>
        <end position="305"/>
    </location>
</feature>
<feature type="compositionally biased region" description="Low complexity" evidence="1">
    <location>
        <begin position="11"/>
        <end position="38"/>
    </location>
</feature>
<evidence type="ECO:0000313" key="3">
    <source>
        <dbReference type="Proteomes" id="UP000014071"/>
    </source>
</evidence>
<feature type="compositionally biased region" description="Polar residues" evidence="1">
    <location>
        <begin position="757"/>
        <end position="774"/>
    </location>
</feature>
<name>R9NVI6_PSEHS</name>
<feature type="compositionally biased region" description="Basic residues" evidence="1">
    <location>
        <begin position="672"/>
        <end position="682"/>
    </location>
</feature>
<dbReference type="RefSeq" id="XP_012186035.1">
    <property type="nucleotide sequence ID" value="XM_012330645.1"/>
</dbReference>
<feature type="compositionally biased region" description="Low complexity" evidence="1">
    <location>
        <begin position="234"/>
        <end position="253"/>
    </location>
</feature>
<feature type="region of interest" description="Disordered" evidence="1">
    <location>
        <begin position="289"/>
        <end position="331"/>
    </location>
</feature>
<feature type="compositionally biased region" description="Pro residues" evidence="1">
    <location>
        <begin position="779"/>
        <end position="790"/>
    </location>
</feature>
<feature type="region of interest" description="Disordered" evidence="1">
    <location>
        <begin position="669"/>
        <end position="703"/>
    </location>
</feature>
<gene>
    <name evidence="2" type="ORF">PHSY_000001</name>
</gene>
<reference evidence="3" key="1">
    <citation type="journal article" date="2013" name="Genome Announc.">
        <title>Draft genome sequence of the basidiomycetous yeast-like fungus Pseudozyma hubeiensis SY62, which produces an abundant amount of the biosurfactant mannosylerythritol lipids.</title>
        <authorList>
            <person name="Konishi M."/>
            <person name="Hatada Y."/>
            <person name="Horiuchi J."/>
        </authorList>
    </citation>
    <scope>NUCLEOTIDE SEQUENCE [LARGE SCALE GENOMIC DNA]</scope>
    <source>
        <strain evidence="3">SY62</strain>
    </source>
</reference>
<dbReference type="Proteomes" id="UP000014071">
    <property type="component" value="Unassembled WGS sequence"/>
</dbReference>
<evidence type="ECO:0000313" key="2">
    <source>
        <dbReference type="EMBL" id="GAC92448.1"/>
    </source>
</evidence>
<feature type="region of interest" description="Disordered" evidence="1">
    <location>
        <begin position="8"/>
        <end position="49"/>
    </location>
</feature>
<keyword evidence="3" id="KW-1185">Reference proteome</keyword>
<dbReference type="OrthoDB" id="2556653at2759"/>
<dbReference type="EMBL" id="DF238764">
    <property type="protein sequence ID" value="GAC92448.1"/>
    <property type="molecule type" value="Genomic_DNA"/>
</dbReference>